<protein>
    <submittedName>
        <fullName evidence="2">Uncharacterized protein</fullName>
    </submittedName>
</protein>
<keyword evidence="3" id="KW-1185">Reference proteome</keyword>
<dbReference type="Proteomes" id="UP000696280">
    <property type="component" value="Unassembled WGS sequence"/>
</dbReference>
<comment type="caution">
    <text evidence="2">The sequence shown here is derived from an EMBL/GenBank/DDBJ whole genome shotgun (WGS) entry which is preliminary data.</text>
</comment>
<feature type="chain" id="PRO_5040363320" evidence="1">
    <location>
        <begin position="19"/>
        <end position="70"/>
    </location>
</feature>
<dbReference type="AlphaFoldDB" id="A0A9N9KND4"/>
<proteinExistence type="predicted"/>
<keyword evidence="1" id="KW-0732">Signal</keyword>
<name>A0A9N9KND4_9HELO</name>
<reference evidence="2" key="1">
    <citation type="submission" date="2021-07" db="EMBL/GenBank/DDBJ databases">
        <authorList>
            <person name="Durling M."/>
        </authorList>
    </citation>
    <scope>NUCLEOTIDE SEQUENCE</scope>
</reference>
<organism evidence="2 3">
    <name type="scientific">Hymenoscyphus fraxineus</name>
    <dbReference type="NCBI Taxonomy" id="746836"/>
    <lineage>
        <taxon>Eukaryota</taxon>
        <taxon>Fungi</taxon>
        <taxon>Dikarya</taxon>
        <taxon>Ascomycota</taxon>
        <taxon>Pezizomycotina</taxon>
        <taxon>Leotiomycetes</taxon>
        <taxon>Helotiales</taxon>
        <taxon>Helotiaceae</taxon>
        <taxon>Hymenoscyphus</taxon>
    </lineage>
</organism>
<sequence length="70" mass="7240">MRFSAVLSILALTSATVAQQTVACIPSVSRDCITQCTNNGGIQELECTRGPGVSDTSSRCCCYSGTCTTA</sequence>
<dbReference type="EMBL" id="CAJVRL010000035">
    <property type="protein sequence ID" value="CAG8950131.1"/>
    <property type="molecule type" value="Genomic_DNA"/>
</dbReference>
<evidence type="ECO:0000256" key="1">
    <source>
        <dbReference type="SAM" id="SignalP"/>
    </source>
</evidence>
<feature type="signal peptide" evidence="1">
    <location>
        <begin position="1"/>
        <end position="18"/>
    </location>
</feature>
<accession>A0A9N9KND4</accession>
<evidence type="ECO:0000313" key="3">
    <source>
        <dbReference type="Proteomes" id="UP000696280"/>
    </source>
</evidence>
<gene>
    <name evidence="2" type="ORF">HYFRA_00008366</name>
</gene>
<evidence type="ECO:0000313" key="2">
    <source>
        <dbReference type="EMBL" id="CAG8950131.1"/>
    </source>
</evidence>